<organism evidence="1 2">
    <name type="scientific">Tsukamurella sputi</name>
    <dbReference type="NCBI Taxonomy" id="2591848"/>
    <lineage>
        <taxon>Bacteria</taxon>
        <taxon>Bacillati</taxon>
        <taxon>Actinomycetota</taxon>
        <taxon>Actinomycetes</taxon>
        <taxon>Mycobacteriales</taxon>
        <taxon>Tsukamurellaceae</taxon>
        <taxon>Tsukamurella</taxon>
    </lineage>
</organism>
<gene>
    <name evidence="1" type="ORF">FK268_22480</name>
</gene>
<dbReference type="RefSeq" id="WP_146437685.1">
    <property type="nucleotide sequence ID" value="NZ_VIGV01000015.1"/>
</dbReference>
<keyword evidence="2" id="KW-1185">Reference proteome</keyword>
<dbReference type="Proteomes" id="UP000319792">
    <property type="component" value="Unassembled WGS sequence"/>
</dbReference>
<sequence>MHISDDDFDQAARLVLHRAKRRTSKPTTTSDLIDALIERDREQVLTRLDIAELDDCIAWTAESDPEITVADLLNRLSSRHAPNAYIDNGGEWRCIVHSESSGGTVRLWPAIDSPTTNPLDLEPTATVRVLWRLGQNPEFPPSKTGTDVAEATSDVTVDAAIALTTQRSAELNRRLK</sequence>
<comment type="caution">
    <text evidence="1">The sequence shown here is derived from an EMBL/GenBank/DDBJ whole genome shotgun (WGS) entry which is preliminary data.</text>
</comment>
<dbReference type="EMBL" id="VIGV01000015">
    <property type="protein sequence ID" value="TWS21810.1"/>
    <property type="molecule type" value="Genomic_DNA"/>
</dbReference>
<proteinExistence type="predicted"/>
<reference evidence="1 2" key="2">
    <citation type="submission" date="2019-08" db="EMBL/GenBank/DDBJ databases">
        <title>Tsukamurella conjunctivitidis sp. nov., Tsukamurella assacharolytica sp. nov. and Tsukamurella sputae sp. nov. isolated from patients with conjunctivitis, bacteraemia (lymphoma) and respiratory infection (sputum) in Hong Kong.</title>
        <authorList>
            <person name="Fok K.M.N."/>
            <person name="Fong J.Y.H."/>
        </authorList>
    </citation>
    <scope>NUCLEOTIDE SEQUENCE [LARGE SCALE GENOMIC DNA]</scope>
    <source>
        <strain evidence="1 2">HKU70</strain>
    </source>
</reference>
<accession>A0A5C5RG79</accession>
<evidence type="ECO:0000313" key="2">
    <source>
        <dbReference type="Proteomes" id="UP000319792"/>
    </source>
</evidence>
<reference evidence="1 2" key="1">
    <citation type="submission" date="2019-06" db="EMBL/GenBank/DDBJ databases">
        <authorList>
            <person name="Teng J.L.L."/>
            <person name="Lee H.H."/>
            <person name="Lau S.K.P."/>
            <person name="Woo P.C.Y."/>
        </authorList>
    </citation>
    <scope>NUCLEOTIDE SEQUENCE [LARGE SCALE GENOMIC DNA]</scope>
    <source>
        <strain evidence="1 2">HKU70</strain>
    </source>
</reference>
<dbReference type="AlphaFoldDB" id="A0A5C5RG79"/>
<name>A0A5C5RG79_9ACTN</name>
<evidence type="ECO:0000313" key="1">
    <source>
        <dbReference type="EMBL" id="TWS21810.1"/>
    </source>
</evidence>
<protein>
    <submittedName>
        <fullName evidence="1">Uncharacterized protein</fullName>
    </submittedName>
</protein>